<gene>
    <name evidence="1" type="ORF">PEVE_00012159</name>
</gene>
<keyword evidence="2" id="KW-1185">Reference proteome</keyword>
<accession>A0ABN8RI92</accession>
<sequence>GKVLVVIGGDDNYKDSAEEQGSFLSRWARRKVSSLFSEEYLDGRQSFIFSWDDGHKPIHEEALLHYFDPDKKEKKIVAKKKTEVANTQVLPKQQREDEHRDESNVAFEDFEKITHADVPEPTTTQKQATDTSPPSLREIIAILYRNEHDMSQDLLKGASWTVGKNIFSPFCLHTSQSLWVIFASYLTQGPTTNKGKTKNSFPFVTVIVVILCTNGGGKTSQREEESITARIEELIGEKGLIFWWNRNSKTKRSVF</sequence>
<proteinExistence type="predicted"/>
<evidence type="ECO:0000313" key="2">
    <source>
        <dbReference type="Proteomes" id="UP001159427"/>
    </source>
</evidence>
<comment type="caution">
    <text evidence="1">The sequence shown here is derived from an EMBL/GenBank/DDBJ whole genome shotgun (WGS) entry which is preliminary data.</text>
</comment>
<dbReference type="EMBL" id="CALNXI010001892">
    <property type="protein sequence ID" value="CAH3179135.1"/>
    <property type="molecule type" value="Genomic_DNA"/>
</dbReference>
<feature type="non-terminal residue" evidence="1">
    <location>
        <position position="255"/>
    </location>
</feature>
<dbReference type="Proteomes" id="UP001159427">
    <property type="component" value="Unassembled WGS sequence"/>
</dbReference>
<feature type="non-terminal residue" evidence="1">
    <location>
        <position position="1"/>
    </location>
</feature>
<name>A0ABN8RI92_9CNID</name>
<evidence type="ECO:0000313" key="1">
    <source>
        <dbReference type="EMBL" id="CAH3179135.1"/>
    </source>
</evidence>
<organism evidence="1 2">
    <name type="scientific">Porites evermanni</name>
    <dbReference type="NCBI Taxonomy" id="104178"/>
    <lineage>
        <taxon>Eukaryota</taxon>
        <taxon>Metazoa</taxon>
        <taxon>Cnidaria</taxon>
        <taxon>Anthozoa</taxon>
        <taxon>Hexacorallia</taxon>
        <taxon>Scleractinia</taxon>
        <taxon>Fungiina</taxon>
        <taxon>Poritidae</taxon>
        <taxon>Porites</taxon>
    </lineage>
</organism>
<reference evidence="1 2" key="1">
    <citation type="submission" date="2022-05" db="EMBL/GenBank/DDBJ databases">
        <authorList>
            <consortium name="Genoscope - CEA"/>
            <person name="William W."/>
        </authorList>
    </citation>
    <scope>NUCLEOTIDE SEQUENCE [LARGE SCALE GENOMIC DNA]</scope>
</reference>
<protein>
    <submittedName>
        <fullName evidence="1">Uncharacterized protein</fullName>
    </submittedName>
</protein>